<organism evidence="2">
    <name type="scientific">marine sediment metagenome</name>
    <dbReference type="NCBI Taxonomy" id="412755"/>
    <lineage>
        <taxon>unclassified sequences</taxon>
        <taxon>metagenomes</taxon>
        <taxon>ecological metagenomes</taxon>
    </lineage>
</organism>
<dbReference type="InterPro" id="IPR027946">
    <property type="entry name" value="Ogl_dom"/>
</dbReference>
<dbReference type="GO" id="GO:0047487">
    <property type="term" value="F:oligogalacturonide lyase activity"/>
    <property type="evidence" value="ECO:0007669"/>
    <property type="project" value="InterPro"/>
</dbReference>
<evidence type="ECO:0000313" key="2">
    <source>
        <dbReference type="EMBL" id="GAH46980.1"/>
    </source>
</evidence>
<dbReference type="AlphaFoldDB" id="X1GQ60"/>
<feature type="domain" description="Oligogalacturonate lyase" evidence="1">
    <location>
        <begin position="88"/>
        <end position="283"/>
    </location>
</feature>
<dbReference type="GO" id="GO:0045490">
    <property type="term" value="P:pectin catabolic process"/>
    <property type="evidence" value="ECO:0007669"/>
    <property type="project" value="InterPro"/>
</dbReference>
<proteinExistence type="predicted"/>
<dbReference type="SUPFAM" id="SSF82171">
    <property type="entry name" value="DPP6 N-terminal domain-like"/>
    <property type="match status" value="1"/>
</dbReference>
<sequence length="284" mass="31943">SNSSVIDPHGEWLYFWEGSGLKAIHFDTYGERQLYTAPQGQRAGLISISSDGVQLAFPLIPIIELKSQTAKIYSGMAEMFERCTSGDIGMVKTDGSEHWVAYHENCWTSHVNICPADRDLILYCHEGSWANVAQRMWLVRADGTDRRPLRPQEPEDALGHEYWLDDGVTVGYHGRRGPQKEGIFGLINKDGTDCREYVLPVPSNHCQSTHDGNRHITDGLGGERYIYEIHPQDDGTAECTKVVKHNGTFEMQIGHPHPVISPDDKWVLYTSDRGGRCNVYLAEL</sequence>
<protein>
    <recommendedName>
        <fullName evidence="1">Oligogalacturonate lyase domain-containing protein</fullName>
    </recommendedName>
</protein>
<dbReference type="Pfam" id="PF14583">
    <property type="entry name" value="Pectate_lyase22"/>
    <property type="match status" value="1"/>
</dbReference>
<feature type="non-terminal residue" evidence="2">
    <location>
        <position position="1"/>
    </location>
</feature>
<reference evidence="2" key="1">
    <citation type="journal article" date="2014" name="Front. Microbiol.">
        <title>High frequency of phylogenetically diverse reductive dehalogenase-homologous genes in deep subseafloor sedimentary metagenomes.</title>
        <authorList>
            <person name="Kawai M."/>
            <person name="Futagami T."/>
            <person name="Toyoda A."/>
            <person name="Takaki Y."/>
            <person name="Nishi S."/>
            <person name="Hori S."/>
            <person name="Arai W."/>
            <person name="Tsubouchi T."/>
            <person name="Morono Y."/>
            <person name="Uchiyama I."/>
            <person name="Ito T."/>
            <person name="Fujiyama A."/>
            <person name="Inagaki F."/>
            <person name="Takami H."/>
        </authorList>
    </citation>
    <scope>NUCLEOTIDE SEQUENCE</scope>
    <source>
        <strain evidence="2">Expedition CK06-06</strain>
    </source>
</reference>
<dbReference type="EMBL" id="BARU01007706">
    <property type="protein sequence ID" value="GAH46980.1"/>
    <property type="molecule type" value="Genomic_DNA"/>
</dbReference>
<name>X1GQ60_9ZZZZ</name>
<evidence type="ECO:0000259" key="1">
    <source>
        <dbReference type="Pfam" id="PF14583"/>
    </source>
</evidence>
<accession>X1GQ60</accession>
<gene>
    <name evidence="2" type="ORF">S03H2_15177</name>
</gene>
<comment type="caution">
    <text evidence="2">The sequence shown here is derived from an EMBL/GenBank/DDBJ whole genome shotgun (WGS) entry which is preliminary data.</text>
</comment>
<dbReference type="Gene3D" id="2.130.10.10">
    <property type="entry name" value="YVTN repeat-like/Quinoprotein amine dehydrogenase"/>
    <property type="match status" value="1"/>
</dbReference>
<dbReference type="InterPro" id="IPR015943">
    <property type="entry name" value="WD40/YVTN_repeat-like_dom_sf"/>
</dbReference>